<protein>
    <submittedName>
        <fullName evidence="1">Uncharacterized protein</fullName>
    </submittedName>
</protein>
<sequence>MLQDQENGKVEHHFTEKFDKNIPIKPQSDSLWINSRGKVNDEDIKFVDVVLWEYIKSHSIAIIFQPILPELLRSLQSFRQARHGEVGIYDYDGPVRCGQADFKKLTKGKAWMVEVEEVLRQKYPEVMEKKRMRAASREASVLALRGKTPSEGEHELMWELRDNQESFKNMFKEIGKSLEEIKRLLRMDRDSAVVV</sequence>
<proteinExistence type="predicted"/>
<accession>A0A2V1CZ53</accession>
<reference evidence="1 2" key="1">
    <citation type="journal article" date="2018" name="Sci. Rep.">
        <title>Comparative genomics provides insights into the lifestyle and reveals functional heterogeneity of dark septate endophytic fungi.</title>
        <authorList>
            <person name="Knapp D.G."/>
            <person name="Nemeth J.B."/>
            <person name="Barry K."/>
            <person name="Hainaut M."/>
            <person name="Henrissat B."/>
            <person name="Johnson J."/>
            <person name="Kuo A."/>
            <person name="Lim J.H.P."/>
            <person name="Lipzen A."/>
            <person name="Nolan M."/>
            <person name="Ohm R.A."/>
            <person name="Tamas L."/>
            <person name="Grigoriev I.V."/>
            <person name="Spatafora J.W."/>
            <person name="Nagy L.G."/>
            <person name="Kovacs G.M."/>
        </authorList>
    </citation>
    <scope>NUCLEOTIDE SEQUENCE [LARGE SCALE GENOMIC DNA]</scope>
    <source>
        <strain evidence="1 2">DSE2036</strain>
    </source>
</reference>
<dbReference type="EMBL" id="KZ805984">
    <property type="protein sequence ID" value="PVH91037.1"/>
    <property type="molecule type" value="Genomic_DNA"/>
</dbReference>
<name>A0A2V1CZ53_9PLEO</name>
<dbReference type="AlphaFoldDB" id="A0A2V1CZ53"/>
<gene>
    <name evidence="1" type="ORF">DM02DRAFT_664406</name>
</gene>
<evidence type="ECO:0000313" key="2">
    <source>
        <dbReference type="Proteomes" id="UP000244855"/>
    </source>
</evidence>
<organism evidence="1 2">
    <name type="scientific">Periconia macrospinosa</name>
    <dbReference type="NCBI Taxonomy" id="97972"/>
    <lineage>
        <taxon>Eukaryota</taxon>
        <taxon>Fungi</taxon>
        <taxon>Dikarya</taxon>
        <taxon>Ascomycota</taxon>
        <taxon>Pezizomycotina</taxon>
        <taxon>Dothideomycetes</taxon>
        <taxon>Pleosporomycetidae</taxon>
        <taxon>Pleosporales</taxon>
        <taxon>Massarineae</taxon>
        <taxon>Periconiaceae</taxon>
        <taxon>Periconia</taxon>
    </lineage>
</organism>
<dbReference type="Proteomes" id="UP000244855">
    <property type="component" value="Unassembled WGS sequence"/>
</dbReference>
<evidence type="ECO:0000313" key="1">
    <source>
        <dbReference type="EMBL" id="PVH91037.1"/>
    </source>
</evidence>
<keyword evidence="2" id="KW-1185">Reference proteome</keyword>